<gene>
    <name evidence="3" type="ORF">SAMN00120144_3822</name>
</gene>
<protein>
    <submittedName>
        <fullName evidence="3">Oxidoreductase molybdopterin binding</fullName>
    </submittedName>
</protein>
<dbReference type="PANTHER" id="PTHR43032">
    <property type="entry name" value="PROTEIN-METHIONINE-SULFOXIDE REDUCTASE"/>
    <property type="match status" value="1"/>
</dbReference>
<organism evidence="3 4">
    <name type="scientific">Hymenobacter roseosalivarius DSM 11622</name>
    <dbReference type="NCBI Taxonomy" id="645990"/>
    <lineage>
        <taxon>Bacteria</taxon>
        <taxon>Pseudomonadati</taxon>
        <taxon>Bacteroidota</taxon>
        <taxon>Cytophagia</taxon>
        <taxon>Cytophagales</taxon>
        <taxon>Hymenobacteraceae</taxon>
        <taxon>Hymenobacter</taxon>
    </lineage>
</organism>
<dbReference type="PROSITE" id="PS51318">
    <property type="entry name" value="TAT"/>
    <property type="match status" value="1"/>
</dbReference>
<dbReference type="InterPro" id="IPR036374">
    <property type="entry name" value="OxRdtase_Mopterin-bd_sf"/>
</dbReference>
<accession>A0A1W1VZ16</accession>
<dbReference type="InterPro" id="IPR006311">
    <property type="entry name" value="TAT_signal"/>
</dbReference>
<feature type="transmembrane region" description="Helical" evidence="1">
    <location>
        <begin position="28"/>
        <end position="45"/>
    </location>
</feature>
<keyword evidence="1" id="KW-0812">Transmembrane</keyword>
<evidence type="ECO:0000313" key="4">
    <source>
        <dbReference type="Proteomes" id="UP000192266"/>
    </source>
</evidence>
<keyword evidence="1" id="KW-0472">Membrane</keyword>
<name>A0A1W1VZ16_9BACT</name>
<evidence type="ECO:0000313" key="3">
    <source>
        <dbReference type="EMBL" id="SMB98605.1"/>
    </source>
</evidence>
<dbReference type="Gene3D" id="3.90.420.10">
    <property type="entry name" value="Oxidoreductase, molybdopterin-binding domain"/>
    <property type="match status" value="1"/>
</dbReference>
<dbReference type="Proteomes" id="UP000192266">
    <property type="component" value="Unassembled WGS sequence"/>
</dbReference>
<proteinExistence type="predicted"/>
<sequence length="272" mass="29889">MNNSVKMPPSAGKAAVEQEIRRRSRRSFLLAGAAALAGLGGWRWLISRPTEAGVPWPLRRVLEANRQLSAEYFSHAHLAPVFANQRARMPRTNGSAGMQSALDPAAWRLRVRGFAPQGSPASSQEFTLADIQALPKVEMVTELKCIEGWSTIVHWGGARLADFVARYPLATRSGTLSQSAEKNDLASYVGLATPDGGYYVGLDMASALHPQTLLCYEMNGQPLTEKHGAPLRLVLPVKYGIKYLKRIGTIAFTNQRPADYWAERGYDWDAGH</sequence>
<keyword evidence="1" id="KW-1133">Transmembrane helix</keyword>
<dbReference type="STRING" id="645990.SAMN00120144_3822"/>
<dbReference type="RefSeq" id="WP_200813938.1">
    <property type="nucleotide sequence ID" value="NZ_FWWW01000085.1"/>
</dbReference>
<dbReference type="InterPro" id="IPR000572">
    <property type="entry name" value="OxRdtase_Mopterin-bd_dom"/>
</dbReference>
<evidence type="ECO:0000259" key="2">
    <source>
        <dbReference type="Pfam" id="PF00174"/>
    </source>
</evidence>
<keyword evidence="4" id="KW-1185">Reference proteome</keyword>
<reference evidence="3 4" key="1">
    <citation type="submission" date="2017-04" db="EMBL/GenBank/DDBJ databases">
        <authorList>
            <person name="Afonso C.L."/>
            <person name="Miller P.J."/>
            <person name="Scott M.A."/>
            <person name="Spackman E."/>
            <person name="Goraichik I."/>
            <person name="Dimitrov K.M."/>
            <person name="Suarez D.L."/>
            <person name="Swayne D.E."/>
        </authorList>
    </citation>
    <scope>NUCLEOTIDE SEQUENCE [LARGE SCALE GENOMIC DNA]</scope>
    <source>
        <strain evidence="3 4">DSM 11622</strain>
    </source>
</reference>
<dbReference type="SUPFAM" id="SSF56524">
    <property type="entry name" value="Oxidoreductase molybdopterin-binding domain"/>
    <property type="match status" value="1"/>
</dbReference>
<dbReference type="PANTHER" id="PTHR43032:SF2">
    <property type="entry name" value="BLL0505 PROTEIN"/>
    <property type="match status" value="1"/>
</dbReference>
<dbReference type="AlphaFoldDB" id="A0A1W1VZ16"/>
<feature type="domain" description="Oxidoreductase molybdopterin-binding" evidence="2">
    <location>
        <begin position="101"/>
        <end position="261"/>
    </location>
</feature>
<evidence type="ECO:0000256" key="1">
    <source>
        <dbReference type="SAM" id="Phobius"/>
    </source>
</evidence>
<dbReference type="EMBL" id="FWWW01000085">
    <property type="protein sequence ID" value="SMB98605.1"/>
    <property type="molecule type" value="Genomic_DNA"/>
</dbReference>
<dbReference type="Pfam" id="PF00174">
    <property type="entry name" value="Oxidored_molyb"/>
    <property type="match status" value="1"/>
</dbReference>